<comment type="subcellular location">
    <subcellularLocation>
        <location evidence="2">Cell membrane</location>
        <topology evidence="2">Peripheral membrane protein</topology>
        <orientation evidence="2">Cytoplasmic side</orientation>
    </subcellularLocation>
</comment>
<keyword evidence="2" id="KW-1003">Cell membrane</keyword>
<comment type="caution">
    <text evidence="4">The sequence shown here is derived from an EMBL/GenBank/DDBJ whole genome shotgun (WGS) entry which is preliminary data.</text>
</comment>
<dbReference type="Proteomes" id="UP000824135">
    <property type="component" value="Unassembled WGS sequence"/>
</dbReference>
<feature type="transmembrane region" description="Helical" evidence="3">
    <location>
        <begin position="57"/>
        <end position="74"/>
    </location>
</feature>
<evidence type="ECO:0000256" key="1">
    <source>
        <dbReference type="ARBA" id="ARBA00023136"/>
    </source>
</evidence>
<keyword evidence="3" id="KW-1133">Transmembrane helix</keyword>
<keyword evidence="1 2" id="KW-0472">Membrane</keyword>
<comment type="function">
    <text evidence="2">Could be involved in insertion of integral membrane proteins into the membrane.</text>
</comment>
<dbReference type="PANTHER" id="PTHR33383:SF1">
    <property type="entry name" value="MEMBRANE PROTEIN INSERTION EFFICIENCY FACTOR-RELATED"/>
    <property type="match status" value="1"/>
</dbReference>
<dbReference type="Pfam" id="PF01809">
    <property type="entry name" value="YidD"/>
    <property type="match status" value="1"/>
</dbReference>
<dbReference type="EMBL" id="DXCO01000012">
    <property type="protein sequence ID" value="HIY77710.1"/>
    <property type="molecule type" value="Genomic_DNA"/>
</dbReference>
<evidence type="ECO:0000256" key="3">
    <source>
        <dbReference type="SAM" id="Phobius"/>
    </source>
</evidence>
<protein>
    <recommendedName>
        <fullName evidence="2">Putative membrane protein insertion efficiency factor</fullName>
    </recommendedName>
</protein>
<evidence type="ECO:0000256" key="2">
    <source>
        <dbReference type="HAMAP-Rule" id="MF_00386"/>
    </source>
</evidence>
<dbReference type="NCBIfam" id="TIGR00278">
    <property type="entry name" value="membrane protein insertion efficiency factor YidD"/>
    <property type="match status" value="1"/>
</dbReference>
<reference evidence="4" key="1">
    <citation type="journal article" date="2021" name="PeerJ">
        <title>Extensive microbial diversity within the chicken gut microbiome revealed by metagenomics and culture.</title>
        <authorList>
            <person name="Gilroy R."/>
            <person name="Ravi A."/>
            <person name="Getino M."/>
            <person name="Pursley I."/>
            <person name="Horton D.L."/>
            <person name="Alikhan N.F."/>
            <person name="Baker D."/>
            <person name="Gharbi K."/>
            <person name="Hall N."/>
            <person name="Watson M."/>
            <person name="Adriaenssens E.M."/>
            <person name="Foster-Nyarko E."/>
            <person name="Jarju S."/>
            <person name="Secka A."/>
            <person name="Antonio M."/>
            <person name="Oren A."/>
            <person name="Chaudhuri R.R."/>
            <person name="La Ragione R."/>
            <person name="Hildebrand F."/>
            <person name="Pallen M.J."/>
        </authorList>
    </citation>
    <scope>NUCLEOTIDE SEQUENCE</scope>
    <source>
        <strain evidence="4">CHK199-9574</strain>
    </source>
</reference>
<name>A0A9D1Z7Q0_9FIRM</name>
<dbReference type="HAMAP" id="MF_00386">
    <property type="entry name" value="UPF0161_YidD"/>
    <property type="match status" value="1"/>
</dbReference>
<reference evidence="4" key="2">
    <citation type="submission" date="2021-04" db="EMBL/GenBank/DDBJ databases">
        <authorList>
            <person name="Gilroy R."/>
        </authorList>
    </citation>
    <scope>NUCLEOTIDE SEQUENCE</scope>
    <source>
        <strain evidence="4">CHK199-9574</strain>
    </source>
</reference>
<evidence type="ECO:0000313" key="5">
    <source>
        <dbReference type="Proteomes" id="UP000824135"/>
    </source>
</evidence>
<sequence length="98" mass="11923">MKERGKLRRFFRFLRKRVFRPYLKMLCMRAILFYQKYFSKKTCLYRPTCSQYTLEAINNLGVILGILCGAWRILRCNPFSKGGYDPAPENYFKVRWLY</sequence>
<dbReference type="InterPro" id="IPR002696">
    <property type="entry name" value="Membr_insert_effic_factor_YidD"/>
</dbReference>
<organism evidence="4 5">
    <name type="scientific">Candidatus Borkfalkia excrementavium</name>
    <dbReference type="NCBI Taxonomy" id="2838505"/>
    <lineage>
        <taxon>Bacteria</taxon>
        <taxon>Bacillati</taxon>
        <taxon>Bacillota</taxon>
        <taxon>Clostridia</taxon>
        <taxon>Christensenellales</taxon>
        <taxon>Christensenellaceae</taxon>
        <taxon>Candidatus Borkfalkia</taxon>
    </lineage>
</organism>
<dbReference type="GO" id="GO:0005886">
    <property type="term" value="C:plasma membrane"/>
    <property type="evidence" value="ECO:0007669"/>
    <property type="project" value="UniProtKB-SubCell"/>
</dbReference>
<comment type="similarity">
    <text evidence="2">Belongs to the UPF0161 family.</text>
</comment>
<accession>A0A9D1Z7Q0</accession>
<evidence type="ECO:0000313" key="4">
    <source>
        <dbReference type="EMBL" id="HIY77710.1"/>
    </source>
</evidence>
<dbReference type="PANTHER" id="PTHR33383">
    <property type="entry name" value="MEMBRANE PROTEIN INSERTION EFFICIENCY FACTOR-RELATED"/>
    <property type="match status" value="1"/>
</dbReference>
<gene>
    <name evidence="4" type="primary">yidD</name>
    <name evidence="4" type="ORF">H9728_01565</name>
</gene>
<keyword evidence="3" id="KW-0812">Transmembrane</keyword>
<dbReference type="AlphaFoldDB" id="A0A9D1Z7Q0"/>
<dbReference type="SMART" id="SM01234">
    <property type="entry name" value="Haemolytic"/>
    <property type="match status" value="1"/>
</dbReference>
<proteinExistence type="inferred from homology"/>